<dbReference type="CDD" id="cd05402">
    <property type="entry name" value="NT_PAP_TUTase"/>
    <property type="match status" value="1"/>
</dbReference>
<keyword evidence="6" id="KW-0479">Metal-binding</keyword>
<dbReference type="GO" id="GO:0005737">
    <property type="term" value="C:cytoplasm"/>
    <property type="evidence" value="ECO:0007669"/>
    <property type="project" value="UniProtKB-SubCell"/>
</dbReference>
<evidence type="ECO:0000256" key="3">
    <source>
        <dbReference type="ARBA" id="ARBA00004496"/>
    </source>
</evidence>
<comment type="subcellular location">
    <subcellularLocation>
        <location evidence="3">Cytoplasm</location>
    </subcellularLocation>
</comment>
<keyword evidence="12" id="KW-1185">Reference proteome</keyword>
<dbReference type="InterPro" id="IPR043519">
    <property type="entry name" value="NT_sf"/>
</dbReference>
<evidence type="ECO:0000256" key="7">
    <source>
        <dbReference type="ARBA" id="ARBA00022842"/>
    </source>
</evidence>
<reference evidence="11 12" key="1">
    <citation type="submission" date="2023-03" db="EMBL/GenBank/DDBJ databases">
        <title>Genome insight into feeding habits of ladybird beetles.</title>
        <authorList>
            <person name="Li H.-S."/>
            <person name="Huang Y.-H."/>
            <person name="Pang H."/>
        </authorList>
    </citation>
    <scope>NUCLEOTIDE SEQUENCE [LARGE SCALE GENOMIC DNA]</scope>
    <source>
        <strain evidence="11">SYSU_2023b</strain>
        <tissue evidence="11">Whole body</tissue>
    </source>
</reference>
<comment type="cofactor">
    <cofactor evidence="2">
        <name>Mg(2+)</name>
        <dbReference type="ChEBI" id="CHEBI:18420"/>
    </cofactor>
</comment>
<dbReference type="Pfam" id="PF22600">
    <property type="entry name" value="MTPAP-like_central"/>
    <property type="match status" value="1"/>
</dbReference>
<evidence type="ECO:0000313" key="12">
    <source>
        <dbReference type="Proteomes" id="UP001431783"/>
    </source>
</evidence>
<sequence>MSVETSVSQSINVISDKMGYENLSSNFHPGFESYREHGHLHGLNNFTPEHLSSIDVTFQSSPLFAVPINVLPPPPHKILHYQNNILNKVDHKEVKKQDIRTISPKGYDSDESAKSSLYSSKCSLQSNKNSEKLCRTITKNNKNGKTEQCLTGNKYSGSSPNVYHPNYYDQANSSINLRTTRYYTNCSIRPKQNTYKNQTVDSITRRVHGLMERFKSRSYLMRIDPNPEMLLNGSPSDHLNQAMWDVFMLKAQKESTYINKLETWKSIFLSIKSCLNSYGLFIVGSTMSGFGLESSDIDMCLLTKPYINDPRVDALQHLDHVKTLLVNNGVVEDVELVVAKVPILKFKDLATGFEIDLNCNNGIGIKNTHLLHCYARLDWRVRALVVVVKVWAQINNINDAKNMTISSYSLALMVINYLQCGVTPPVLPCLHGLVPEIFNGSMETSTDVQEDIEFIKDFKSDNTNCLGDLLIGFLNYYSHFNYAEFAISVRTGSRLPIDECRYLKAPKNDVNQWKYLCIEEPFNFSNTARSVFDADKFKFIKDVFMFSYWELSRTKNLNMILPVHFAVSQR</sequence>
<evidence type="ECO:0000256" key="8">
    <source>
        <dbReference type="ARBA" id="ARBA00038491"/>
    </source>
</evidence>
<evidence type="ECO:0000256" key="5">
    <source>
        <dbReference type="ARBA" id="ARBA00022679"/>
    </source>
</evidence>
<evidence type="ECO:0000259" key="9">
    <source>
        <dbReference type="Pfam" id="PF03828"/>
    </source>
</evidence>
<gene>
    <name evidence="11" type="ORF">WA026_023581</name>
</gene>
<dbReference type="GO" id="GO:0031123">
    <property type="term" value="P:RNA 3'-end processing"/>
    <property type="evidence" value="ECO:0007669"/>
    <property type="project" value="TreeGrafter"/>
</dbReference>
<evidence type="ECO:0000259" key="10">
    <source>
        <dbReference type="Pfam" id="PF22600"/>
    </source>
</evidence>
<comment type="caution">
    <text evidence="11">The sequence shown here is derived from an EMBL/GenBank/DDBJ whole genome shotgun (WGS) entry which is preliminary data.</text>
</comment>
<dbReference type="GO" id="GO:0046872">
    <property type="term" value="F:metal ion binding"/>
    <property type="evidence" value="ECO:0007669"/>
    <property type="project" value="UniProtKB-KW"/>
</dbReference>
<dbReference type="InterPro" id="IPR002058">
    <property type="entry name" value="PAP_assoc"/>
</dbReference>
<dbReference type="EMBL" id="JARQZJ010000116">
    <property type="protein sequence ID" value="KAK9887622.1"/>
    <property type="molecule type" value="Genomic_DNA"/>
</dbReference>
<protein>
    <submittedName>
        <fullName evidence="11">Uncharacterized protein</fullName>
    </submittedName>
</protein>
<feature type="domain" description="Poly(A) RNA polymerase mitochondrial-like central palm" evidence="10">
    <location>
        <begin position="239"/>
        <end position="375"/>
    </location>
</feature>
<accession>A0AAW1UW14</accession>
<evidence type="ECO:0000256" key="2">
    <source>
        <dbReference type="ARBA" id="ARBA00001946"/>
    </source>
</evidence>
<name>A0AAW1UW14_9CUCU</name>
<dbReference type="GO" id="GO:1990817">
    <property type="term" value="F:poly(A) RNA polymerase activity"/>
    <property type="evidence" value="ECO:0007669"/>
    <property type="project" value="TreeGrafter"/>
</dbReference>
<dbReference type="Gene3D" id="1.10.1410.10">
    <property type="match status" value="1"/>
</dbReference>
<dbReference type="SUPFAM" id="SSF81301">
    <property type="entry name" value="Nucleotidyltransferase"/>
    <property type="match status" value="1"/>
</dbReference>
<evidence type="ECO:0000256" key="6">
    <source>
        <dbReference type="ARBA" id="ARBA00022723"/>
    </source>
</evidence>
<comment type="similarity">
    <text evidence="8">Belongs to the DNA polymerase type-B-like family. GLD2 subfamily.</text>
</comment>
<dbReference type="Gene3D" id="3.30.460.10">
    <property type="entry name" value="Beta Polymerase, domain 2"/>
    <property type="match status" value="1"/>
</dbReference>
<feature type="domain" description="PAP-associated" evidence="9">
    <location>
        <begin position="466"/>
        <end position="526"/>
    </location>
</feature>
<dbReference type="AlphaFoldDB" id="A0AAW1UW14"/>
<keyword evidence="7" id="KW-0460">Magnesium</keyword>
<organism evidence="11 12">
    <name type="scientific">Henosepilachna vigintioctopunctata</name>
    <dbReference type="NCBI Taxonomy" id="420089"/>
    <lineage>
        <taxon>Eukaryota</taxon>
        <taxon>Metazoa</taxon>
        <taxon>Ecdysozoa</taxon>
        <taxon>Arthropoda</taxon>
        <taxon>Hexapoda</taxon>
        <taxon>Insecta</taxon>
        <taxon>Pterygota</taxon>
        <taxon>Neoptera</taxon>
        <taxon>Endopterygota</taxon>
        <taxon>Coleoptera</taxon>
        <taxon>Polyphaga</taxon>
        <taxon>Cucujiformia</taxon>
        <taxon>Coccinelloidea</taxon>
        <taxon>Coccinellidae</taxon>
        <taxon>Epilachninae</taxon>
        <taxon>Epilachnini</taxon>
        <taxon>Henosepilachna</taxon>
    </lineage>
</organism>
<evidence type="ECO:0000256" key="4">
    <source>
        <dbReference type="ARBA" id="ARBA00022490"/>
    </source>
</evidence>
<evidence type="ECO:0000256" key="1">
    <source>
        <dbReference type="ARBA" id="ARBA00001936"/>
    </source>
</evidence>
<dbReference type="SUPFAM" id="SSF81631">
    <property type="entry name" value="PAP/OAS1 substrate-binding domain"/>
    <property type="match status" value="1"/>
</dbReference>
<evidence type="ECO:0000313" key="11">
    <source>
        <dbReference type="EMBL" id="KAK9887622.1"/>
    </source>
</evidence>
<comment type="cofactor">
    <cofactor evidence="1">
        <name>Mn(2+)</name>
        <dbReference type="ChEBI" id="CHEBI:29035"/>
    </cofactor>
</comment>
<keyword evidence="4" id="KW-0963">Cytoplasm</keyword>
<dbReference type="PANTHER" id="PTHR12271">
    <property type="entry name" value="POLY A POLYMERASE CID PAP -RELATED"/>
    <property type="match status" value="1"/>
</dbReference>
<keyword evidence="5" id="KW-0808">Transferase</keyword>
<dbReference type="PANTHER" id="PTHR12271:SF40">
    <property type="entry name" value="POLY(A) RNA POLYMERASE GLD2"/>
    <property type="match status" value="1"/>
</dbReference>
<proteinExistence type="inferred from homology"/>
<dbReference type="Proteomes" id="UP001431783">
    <property type="component" value="Unassembled WGS sequence"/>
</dbReference>
<dbReference type="InterPro" id="IPR054708">
    <property type="entry name" value="MTPAP-like_central"/>
</dbReference>
<dbReference type="Pfam" id="PF03828">
    <property type="entry name" value="PAP_assoc"/>
    <property type="match status" value="1"/>
</dbReference>